<protein>
    <recommendedName>
        <fullName evidence="9">Sodium-dependent transporter</fullName>
    </recommendedName>
</protein>
<name>A0ABP7LP45_9GAMM</name>
<dbReference type="RefSeq" id="WP_344703294.1">
    <property type="nucleotide sequence ID" value="NZ_BAAAZT010000056.1"/>
</dbReference>
<evidence type="ECO:0000256" key="6">
    <source>
        <dbReference type="SAM" id="Phobius"/>
    </source>
</evidence>
<keyword evidence="2" id="KW-0813">Transport</keyword>
<dbReference type="InterPro" id="IPR037272">
    <property type="entry name" value="SNS_sf"/>
</dbReference>
<dbReference type="EMBL" id="BAAAZT010000056">
    <property type="protein sequence ID" value="GAA3903105.1"/>
    <property type="molecule type" value="Genomic_DNA"/>
</dbReference>
<feature type="transmembrane region" description="Helical" evidence="6">
    <location>
        <begin position="94"/>
        <end position="115"/>
    </location>
</feature>
<organism evidence="7 8">
    <name type="scientific">Halomonas cibimaris</name>
    <dbReference type="NCBI Taxonomy" id="657012"/>
    <lineage>
        <taxon>Bacteria</taxon>
        <taxon>Pseudomonadati</taxon>
        <taxon>Pseudomonadota</taxon>
        <taxon>Gammaproteobacteria</taxon>
        <taxon>Oceanospirillales</taxon>
        <taxon>Halomonadaceae</taxon>
        <taxon>Halomonas</taxon>
    </lineage>
</organism>
<accession>A0ABP7LP45</accession>
<comment type="caution">
    <text evidence="7">The sequence shown here is derived from an EMBL/GenBank/DDBJ whole genome shotgun (WGS) entry which is preliminary data.</text>
</comment>
<proteinExistence type="predicted"/>
<evidence type="ECO:0008006" key="9">
    <source>
        <dbReference type="Google" id="ProtNLM"/>
    </source>
</evidence>
<dbReference type="SUPFAM" id="SSF161070">
    <property type="entry name" value="SNF-like"/>
    <property type="match status" value="1"/>
</dbReference>
<sequence>MLEERTSLPRVTATLIGGVAVWLLGVAALLSFNVWSDVSLLGLNIFDFLDTLTAKFLLPLTGLGAIIFAAWCLERKSVEKELELSAFGVRAWNVIARVIAPIGVIVVFITGVAGLL</sequence>
<evidence type="ECO:0000313" key="7">
    <source>
        <dbReference type="EMBL" id="GAA3903105.1"/>
    </source>
</evidence>
<comment type="subcellular location">
    <subcellularLocation>
        <location evidence="1">Membrane</location>
        <topology evidence="1">Multi-pass membrane protein</topology>
    </subcellularLocation>
</comment>
<reference evidence="8" key="1">
    <citation type="journal article" date="2019" name="Int. J. Syst. Evol. Microbiol.">
        <title>The Global Catalogue of Microorganisms (GCM) 10K type strain sequencing project: providing services to taxonomists for standard genome sequencing and annotation.</title>
        <authorList>
            <consortium name="The Broad Institute Genomics Platform"/>
            <consortium name="The Broad Institute Genome Sequencing Center for Infectious Disease"/>
            <person name="Wu L."/>
            <person name="Ma J."/>
        </authorList>
    </citation>
    <scope>NUCLEOTIDE SEQUENCE [LARGE SCALE GENOMIC DNA]</scope>
    <source>
        <strain evidence="8">JCM 16914</strain>
    </source>
</reference>
<evidence type="ECO:0000313" key="8">
    <source>
        <dbReference type="Proteomes" id="UP001500133"/>
    </source>
</evidence>
<keyword evidence="8" id="KW-1185">Reference proteome</keyword>
<evidence type="ECO:0000256" key="4">
    <source>
        <dbReference type="ARBA" id="ARBA00022989"/>
    </source>
</evidence>
<dbReference type="PANTHER" id="PTHR42948">
    <property type="entry name" value="TRANSPORTER"/>
    <property type="match status" value="1"/>
</dbReference>
<evidence type="ECO:0000256" key="5">
    <source>
        <dbReference type="ARBA" id="ARBA00023136"/>
    </source>
</evidence>
<dbReference type="PANTHER" id="PTHR42948:SF1">
    <property type="entry name" value="TRANSPORTER"/>
    <property type="match status" value="1"/>
</dbReference>
<evidence type="ECO:0000256" key="2">
    <source>
        <dbReference type="ARBA" id="ARBA00022448"/>
    </source>
</evidence>
<feature type="transmembrane region" description="Helical" evidence="6">
    <location>
        <begin position="12"/>
        <end position="36"/>
    </location>
</feature>
<evidence type="ECO:0000256" key="1">
    <source>
        <dbReference type="ARBA" id="ARBA00004141"/>
    </source>
</evidence>
<keyword evidence="4 6" id="KW-1133">Transmembrane helix</keyword>
<keyword evidence="5 6" id="KW-0472">Membrane</keyword>
<feature type="transmembrane region" description="Helical" evidence="6">
    <location>
        <begin position="56"/>
        <end position="73"/>
    </location>
</feature>
<keyword evidence="3 6" id="KW-0812">Transmembrane</keyword>
<dbReference type="InterPro" id="IPR000175">
    <property type="entry name" value="Na/ntran_symport"/>
</dbReference>
<dbReference type="Proteomes" id="UP001500133">
    <property type="component" value="Unassembled WGS sequence"/>
</dbReference>
<evidence type="ECO:0000256" key="3">
    <source>
        <dbReference type="ARBA" id="ARBA00022692"/>
    </source>
</evidence>
<gene>
    <name evidence="7" type="ORF">GCM10022228_11770</name>
</gene>